<dbReference type="EMBL" id="CM042055">
    <property type="protein sequence ID" value="KAI3703064.1"/>
    <property type="molecule type" value="Genomic_DNA"/>
</dbReference>
<reference evidence="2" key="1">
    <citation type="journal article" date="2022" name="Mol. Ecol. Resour.">
        <title>The genomes of chicory, endive, great burdock and yacon provide insights into Asteraceae palaeo-polyploidization history and plant inulin production.</title>
        <authorList>
            <person name="Fan W."/>
            <person name="Wang S."/>
            <person name="Wang H."/>
            <person name="Wang A."/>
            <person name="Jiang F."/>
            <person name="Liu H."/>
            <person name="Zhao H."/>
            <person name="Xu D."/>
            <person name="Zhang Y."/>
        </authorList>
    </citation>
    <scope>NUCLEOTIDE SEQUENCE [LARGE SCALE GENOMIC DNA]</scope>
    <source>
        <strain evidence="2">cv. Niubang</strain>
    </source>
</reference>
<proteinExistence type="predicted"/>
<gene>
    <name evidence="1" type="ORF">L6452_28819</name>
</gene>
<dbReference type="Proteomes" id="UP001055879">
    <property type="component" value="Linkage Group LG09"/>
</dbReference>
<keyword evidence="2" id="KW-1185">Reference proteome</keyword>
<evidence type="ECO:0000313" key="1">
    <source>
        <dbReference type="EMBL" id="KAI3703064.1"/>
    </source>
</evidence>
<sequence length="66" mass="7546">MGSRVVWFRICNPNVEIRSLLLHIVVNTVLKKSQRSIAIATVMNLMFDLRPQVSAQSIFAISKTFR</sequence>
<protein>
    <submittedName>
        <fullName evidence="1">Uncharacterized protein</fullName>
    </submittedName>
</protein>
<name>A0ACB8ZYL6_ARCLA</name>
<accession>A0ACB8ZYL6</accession>
<evidence type="ECO:0000313" key="2">
    <source>
        <dbReference type="Proteomes" id="UP001055879"/>
    </source>
</evidence>
<reference evidence="1 2" key="2">
    <citation type="journal article" date="2022" name="Mol. Ecol. Resour.">
        <title>The genomes of chicory, endive, great burdock and yacon provide insights into Asteraceae paleo-polyploidization history and plant inulin production.</title>
        <authorList>
            <person name="Fan W."/>
            <person name="Wang S."/>
            <person name="Wang H."/>
            <person name="Wang A."/>
            <person name="Jiang F."/>
            <person name="Liu H."/>
            <person name="Zhao H."/>
            <person name="Xu D."/>
            <person name="Zhang Y."/>
        </authorList>
    </citation>
    <scope>NUCLEOTIDE SEQUENCE [LARGE SCALE GENOMIC DNA]</scope>
    <source>
        <strain evidence="2">cv. Niubang</strain>
    </source>
</reference>
<comment type="caution">
    <text evidence="1">The sequence shown here is derived from an EMBL/GenBank/DDBJ whole genome shotgun (WGS) entry which is preliminary data.</text>
</comment>
<organism evidence="1 2">
    <name type="scientific">Arctium lappa</name>
    <name type="common">Greater burdock</name>
    <name type="synonym">Lappa major</name>
    <dbReference type="NCBI Taxonomy" id="4217"/>
    <lineage>
        <taxon>Eukaryota</taxon>
        <taxon>Viridiplantae</taxon>
        <taxon>Streptophyta</taxon>
        <taxon>Embryophyta</taxon>
        <taxon>Tracheophyta</taxon>
        <taxon>Spermatophyta</taxon>
        <taxon>Magnoliopsida</taxon>
        <taxon>eudicotyledons</taxon>
        <taxon>Gunneridae</taxon>
        <taxon>Pentapetalae</taxon>
        <taxon>asterids</taxon>
        <taxon>campanulids</taxon>
        <taxon>Asterales</taxon>
        <taxon>Asteraceae</taxon>
        <taxon>Carduoideae</taxon>
        <taxon>Cardueae</taxon>
        <taxon>Arctiinae</taxon>
        <taxon>Arctium</taxon>
    </lineage>
</organism>